<proteinExistence type="predicted"/>
<dbReference type="EMBL" id="BARU01036372">
    <property type="protein sequence ID" value="GAH89415.1"/>
    <property type="molecule type" value="Genomic_DNA"/>
</dbReference>
<evidence type="ECO:0000313" key="1">
    <source>
        <dbReference type="EMBL" id="GAH89415.1"/>
    </source>
</evidence>
<comment type="caution">
    <text evidence="1">The sequence shown here is derived from an EMBL/GenBank/DDBJ whole genome shotgun (WGS) entry which is preliminary data.</text>
</comment>
<name>X1K712_9ZZZZ</name>
<protein>
    <submittedName>
        <fullName evidence="1">Uncharacterized protein</fullName>
    </submittedName>
</protein>
<accession>X1K712</accession>
<organism evidence="1">
    <name type="scientific">marine sediment metagenome</name>
    <dbReference type="NCBI Taxonomy" id="412755"/>
    <lineage>
        <taxon>unclassified sequences</taxon>
        <taxon>metagenomes</taxon>
        <taxon>ecological metagenomes</taxon>
    </lineage>
</organism>
<feature type="non-terminal residue" evidence="1">
    <location>
        <position position="61"/>
    </location>
</feature>
<gene>
    <name evidence="1" type="ORF">S03H2_56801</name>
</gene>
<dbReference type="Gene3D" id="1.10.240.10">
    <property type="entry name" value="Tyrosyl-Transfer RNA Synthetase"/>
    <property type="match status" value="1"/>
</dbReference>
<sequence>MDFESDEFKKSMKEFTKRVERTEKFGGDISFNSYKSFEEVYLKGEVHPMDLKSAVTKSLGD</sequence>
<dbReference type="AlphaFoldDB" id="X1K712"/>
<reference evidence="1" key="1">
    <citation type="journal article" date="2014" name="Front. Microbiol.">
        <title>High frequency of phylogenetically diverse reductive dehalogenase-homologous genes in deep subseafloor sedimentary metagenomes.</title>
        <authorList>
            <person name="Kawai M."/>
            <person name="Futagami T."/>
            <person name="Toyoda A."/>
            <person name="Takaki Y."/>
            <person name="Nishi S."/>
            <person name="Hori S."/>
            <person name="Arai W."/>
            <person name="Tsubouchi T."/>
            <person name="Morono Y."/>
            <person name="Uchiyama I."/>
            <person name="Ito T."/>
            <person name="Fujiyama A."/>
            <person name="Inagaki F."/>
            <person name="Takami H."/>
        </authorList>
    </citation>
    <scope>NUCLEOTIDE SEQUENCE</scope>
    <source>
        <strain evidence="1">Expedition CK06-06</strain>
    </source>
</reference>